<keyword evidence="1" id="KW-0812">Transmembrane</keyword>
<evidence type="ECO:0000313" key="2">
    <source>
        <dbReference type="EMBL" id="MDT0620211.1"/>
    </source>
</evidence>
<organism evidence="2 3">
    <name type="scientific">Croceitalea vernalis</name>
    <dbReference type="NCBI Taxonomy" id="3075599"/>
    <lineage>
        <taxon>Bacteria</taxon>
        <taxon>Pseudomonadati</taxon>
        <taxon>Bacteroidota</taxon>
        <taxon>Flavobacteriia</taxon>
        <taxon>Flavobacteriales</taxon>
        <taxon>Flavobacteriaceae</taxon>
        <taxon>Croceitalea</taxon>
    </lineage>
</organism>
<evidence type="ECO:0000256" key="1">
    <source>
        <dbReference type="SAM" id="Phobius"/>
    </source>
</evidence>
<dbReference type="Pfam" id="PF08695">
    <property type="entry name" value="Coa1"/>
    <property type="match status" value="1"/>
</dbReference>
<keyword evidence="3" id="KW-1185">Reference proteome</keyword>
<name>A0ABU3BCL2_9FLAO</name>
<dbReference type="InterPro" id="IPR014807">
    <property type="entry name" value="Coa1"/>
</dbReference>
<evidence type="ECO:0000313" key="3">
    <source>
        <dbReference type="Proteomes" id="UP001250662"/>
    </source>
</evidence>
<sequence length="143" mass="16241">MNNELVPQPNWLKRNWKWALPLGGCLTLIIGLVVLFGSLFWGITNVMEDSQPYEYVFELINQDEELMNILGSPIEKDGVIQGNINWINGDKSAKMVIPISGSKGNGSLFIDASGKADEWIYHEIRVEVNEQEFDFLESTDTEY</sequence>
<keyword evidence="1" id="KW-0472">Membrane</keyword>
<proteinExistence type="predicted"/>
<comment type="caution">
    <text evidence="2">The sequence shown here is derived from an EMBL/GenBank/DDBJ whole genome shotgun (WGS) entry which is preliminary data.</text>
</comment>
<reference evidence="2 3" key="1">
    <citation type="submission" date="2023-09" db="EMBL/GenBank/DDBJ databases">
        <authorList>
            <person name="Rey-Velasco X."/>
        </authorList>
    </citation>
    <scope>NUCLEOTIDE SEQUENCE [LARGE SCALE GENOMIC DNA]</scope>
    <source>
        <strain evidence="2 3">P007</strain>
    </source>
</reference>
<dbReference type="RefSeq" id="WP_311383877.1">
    <property type="nucleotide sequence ID" value="NZ_JAVRHU010000001.1"/>
</dbReference>
<gene>
    <name evidence="2" type="ORF">RM520_01165</name>
</gene>
<dbReference type="Proteomes" id="UP001250662">
    <property type="component" value="Unassembled WGS sequence"/>
</dbReference>
<accession>A0ABU3BCL2</accession>
<keyword evidence="1" id="KW-1133">Transmembrane helix</keyword>
<protein>
    <submittedName>
        <fullName evidence="2">Cytochrome c oxidase assembly factor Coa1 family protein</fullName>
    </submittedName>
</protein>
<feature type="transmembrane region" description="Helical" evidence="1">
    <location>
        <begin position="20"/>
        <end position="43"/>
    </location>
</feature>
<dbReference type="EMBL" id="JAVRHU010000001">
    <property type="protein sequence ID" value="MDT0620211.1"/>
    <property type="molecule type" value="Genomic_DNA"/>
</dbReference>